<evidence type="ECO:0000256" key="12">
    <source>
        <dbReference type="RuleBase" id="RU363002"/>
    </source>
</evidence>
<gene>
    <name evidence="13" type="primary">apbE</name>
    <name evidence="13" type="ORF">GCM10011516_29320</name>
</gene>
<reference evidence="13" key="1">
    <citation type="journal article" date="2014" name="Int. J. Syst. Evol. Microbiol.">
        <title>Complete genome sequence of Corynebacterium casei LMG S-19264T (=DSM 44701T), isolated from a smear-ripened cheese.</title>
        <authorList>
            <consortium name="US DOE Joint Genome Institute (JGI-PGF)"/>
            <person name="Walter F."/>
            <person name="Albersmeier A."/>
            <person name="Kalinowski J."/>
            <person name="Ruckert C."/>
        </authorList>
    </citation>
    <scope>NUCLEOTIDE SEQUENCE</scope>
    <source>
        <strain evidence="13">CGMCC 1.15966</strain>
    </source>
</reference>
<evidence type="ECO:0000256" key="11">
    <source>
        <dbReference type="PIRSR" id="PIRSR006268-2"/>
    </source>
</evidence>
<evidence type="ECO:0000256" key="8">
    <source>
        <dbReference type="ARBA" id="ARBA00031306"/>
    </source>
</evidence>
<evidence type="ECO:0000313" key="13">
    <source>
        <dbReference type="EMBL" id="GGE29642.1"/>
    </source>
</evidence>
<dbReference type="Pfam" id="PF02424">
    <property type="entry name" value="ApbE"/>
    <property type="match status" value="1"/>
</dbReference>
<dbReference type="Gene3D" id="3.10.520.10">
    <property type="entry name" value="ApbE-like domains"/>
    <property type="match status" value="1"/>
</dbReference>
<keyword evidence="12" id="KW-0997">Cell inner membrane</keyword>
<feature type="binding site" evidence="11">
    <location>
        <position position="284"/>
    </location>
    <ligand>
        <name>Mg(2+)</name>
        <dbReference type="ChEBI" id="CHEBI:18420"/>
    </ligand>
</feature>
<dbReference type="PANTHER" id="PTHR30040:SF2">
    <property type="entry name" value="FAD:PROTEIN FMN TRANSFERASE"/>
    <property type="match status" value="1"/>
</dbReference>
<proteinExistence type="inferred from homology"/>
<dbReference type="EMBL" id="BMKM01000009">
    <property type="protein sequence ID" value="GGE29642.1"/>
    <property type="molecule type" value="Genomic_DNA"/>
</dbReference>
<evidence type="ECO:0000256" key="10">
    <source>
        <dbReference type="PIRNR" id="PIRNR006268"/>
    </source>
</evidence>
<evidence type="ECO:0000256" key="5">
    <source>
        <dbReference type="ARBA" id="ARBA00022723"/>
    </source>
</evidence>
<name>A0A8H9G0T2_9SPHI</name>
<dbReference type="SUPFAM" id="SSF143631">
    <property type="entry name" value="ApbE-like"/>
    <property type="match status" value="1"/>
</dbReference>
<evidence type="ECO:0000256" key="3">
    <source>
        <dbReference type="ARBA" id="ARBA00022630"/>
    </source>
</evidence>
<sequence length="340" mass="38398">MIKFCNFIILILIGCCAYGQQPISALQKHELYGRAQGTTYTLTYYSERASISQSSIDSIFAVIDQSMSLYKKGSNILKFNDPELMKMKLDYHMWTVMKESFRVYKDSKGLFDVTVMPLVSLWGFGPEKVVDIPDSSKVAETLKFVGMDKLKLYGKRLKKRVRGVQVDLNGIAQGYTVDVLHDYLIDQKIDNFIVEVGGEIRAHGSKPDQSNFKVLVQRPEQASGGSDHILELRNKSVTTSGSYEKFREVKDYKFSHHIDPKTGRPIKSQTISVTVVANSAMEADAYDNVFIAMKPDEAISFANSKNIVDIYLLYLEDGQVKEAQSSGFQKYLLTDKILKN</sequence>
<evidence type="ECO:0000256" key="2">
    <source>
        <dbReference type="ARBA" id="ARBA00016337"/>
    </source>
</evidence>
<keyword evidence="5 10" id="KW-0479">Metal-binding</keyword>
<dbReference type="InterPro" id="IPR003374">
    <property type="entry name" value="ApbE-like_sf"/>
</dbReference>
<evidence type="ECO:0000313" key="14">
    <source>
        <dbReference type="Proteomes" id="UP000614460"/>
    </source>
</evidence>
<accession>A0A8H9G0T2</accession>
<keyword evidence="12" id="KW-0472">Membrane</keyword>
<dbReference type="GO" id="GO:0046872">
    <property type="term" value="F:metal ion binding"/>
    <property type="evidence" value="ECO:0007669"/>
    <property type="project" value="UniProtKB-UniRule"/>
</dbReference>
<comment type="function">
    <text evidence="12">Flavin transferase that catalyzes the transfer of the FMN moiety of FAD and its covalent binding to the hydroxyl group of a threonine residue in a target flavoprotein.</text>
</comment>
<keyword evidence="12" id="KW-1003">Cell membrane</keyword>
<evidence type="ECO:0000256" key="7">
    <source>
        <dbReference type="ARBA" id="ARBA00022842"/>
    </source>
</evidence>
<feature type="binding site" evidence="11">
    <location>
        <position position="170"/>
    </location>
    <ligand>
        <name>Mg(2+)</name>
        <dbReference type="ChEBI" id="CHEBI:18420"/>
    </ligand>
</feature>
<comment type="catalytic activity">
    <reaction evidence="9 10 12">
        <text>L-threonyl-[protein] + FAD = FMN-L-threonyl-[protein] + AMP + H(+)</text>
        <dbReference type="Rhea" id="RHEA:36847"/>
        <dbReference type="Rhea" id="RHEA-COMP:11060"/>
        <dbReference type="Rhea" id="RHEA-COMP:11061"/>
        <dbReference type="ChEBI" id="CHEBI:15378"/>
        <dbReference type="ChEBI" id="CHEBI:30013"/>
        <dbReference type="ChEBI" id="CHEBI:57692"/>
        <dbReference type="ChEBI" id="CHEBI:74257"/>
        <dbReference type="ChEBI" id="CHEBI:456215"/>
        <dbReference type="EC" id="2.7.1.180"/>
    </reaction>
</comment>
<dbReference type="Proteomes" id="UP000614460">
    <property type="component" value="Unassembled WGS sequence"/>
</dbReference>
<evidence type="ECO:0000256" key="9">
    <source>
        <dbReference type="ARBA" id="ARBA00048540"/>
    </source>
</evidence>
<organism evidence="13 14">
    <name type="scientific">Sphingobacterium cellulitidis</name>
    <dbReference type="NCBI Taxonomy" id="1768011"/>
    <lineage>
        <taxon>Bacteria</taxon>
        <taxon>Pseudomonadati</taxon>
        <taxon>Bacteroidota</taxon>
        <taxon>Sphingobacteriia</taxon>
        <taxon>Sphingobacteriales</taxon>
        <taxon>Sphingobacteriaceae</taxon>
        <taxon>Sphingobacterium</taxon>
    </lineage>
</organism>
<keyword evidence="12" id="KW-0449">Lipoprotein</keyword>
<dbReference type="GO" id="GO:0005886">
    <property type="term" value="C:plasma membrane"/>
    <property type="evidence" value="ECO:0007669"/>
    <property type="project" value="UniProtKB-SubCell"/>
</dbReference>
<dbReference type="PROSITE" id="PS51257">
    <property type="entry name" value="PROKAR_LIPOPROTEIN"/>
    <property type="match status" value="1"/>
</dbReference>
<evidence type="ECO:0000256" key="4">
    <source>
        <dbReference type="ARBA" id="ARBA00022679"/>
    </source>
</evidence>
<dbReference type="GO" id="GO:0016740">
    <property type="term" value="F:transferase activity"/>
    <property type="evidence" value="ECO:0007669"/>
    <property type="project" value="UniProtKB-UniRule"/>
</dbReference>
<evidence type="ECO:0000256" key="1">
    <source>
        <dbReference type="ARBA" id="ARBA00011955"/>
    </source>
</evidence>
<keyword evidence="14" id="KW-1185">Reference proteome</keyword>
<dbReference type="RefSeq" id="WP_182499506.1">
    <property type="nucleotide sequence ID" value="NZ_BMKM01000009.1"/>
</dbReference>
<dbReference type="PANTHER" id="PTHR30040">
    <property type="entry name" value="THIAMINE BIOSYNTHESIS LIPOPROTEIN APBE"/>
    <property type="match status" value="1"/>
</dbReference>
<comment type="subcellular location">
    <subcellularLocation>
        <location evidence="12">Cell inner membrane</location>
        <topology evidence="12">Lipid-anchor</topology>
        <orientation evidence="12">Periplasmic side</orientation>
    </subcellularLocation>
</comment>
<dbReference type="InterPro" id="IPR024932">
    <property type="entry name" value="ApbE"/>
</dbReference>
<dbReference type="EC" id="2.7.1.180" evidence="1 10"/>
<keyword evidence="7 10" id="KW-0460">Magnesium</keyword>
<comment type="cofactor">
    <cofactor evidence="11">
        <name>Mg(2+)</name>
        <dbReference type="ChEBI" id="CHEBI:18420"/>
    </cofactor>
    <cofactor evidence="11">
        <name>Mn(2+)</name>
        <dbReference type="ChEBI" id="CHEBI:29035"/>
    </cofactor>
    <text evidence="11">Magnesium. Can also use manganese.</text>
</comment>
<comment type="similarity">
    <text evidence="10 12">Belongs to the ApbE family.</text>
</comment>
<dbReference type="PIRSF" id="PIRSF006268">
    <property type="entry name" value="ApbE"/>
    <property type="match status" value="1"/>
</dbReference>
<evidence type="ECO:0000256" key="6">
    <source>
        <dbReference type="ARBA" id="ARBA00022827"/>
    </source>
</evidence>
<keyword evidence="3 10" id="KW-0285">Flavoprotein</keyword>
<keyword evidence="6 10" id="KW-0274">FAD</keyword>
<reference evidence="13" key="2">
    <citation type="submission" date="2020-09" db="EMBL/GenBank/DDBJ databases">
        <authorList>
            <person name="Sun Q."/>
            <person name="Zhou Y."/>
        </authorList>
    </citation>
    <scope>NUCLEOTIDE SEQUENCE</scope>
    <source>
        <strain evidence="13">CGMCC 1.15966</strain>
    </source>
</reference>
<keyword evidence="4 10" id="KW-0808">Transferase</keyword>
<protein>
    <recommendedName>
        <fullName evidence="2 10">FAD:protein FMN transferase</fullName>
        <ecNumber evidence="1 10">2.7.1.180</ecNumber>
    </recommendedName>
    <alternativeName>
        <fullName evidence="8 10">Flavin transferase</fullName>
    </alternativeName>
</protein>
<comment type="caution">
    <text evidence="13">The sequence shown here is derived from an EMBL/GenBank/DDBJ whole genome shotgun (WGS) entry which is preliminary data.</text>
</comment>
<dbReference type="AlphaFoldDB" id="A0A8H9G0T2"/>